<evidence type="ECO:0000256" key="9">
    <source>
        <dbReference type="ARBA" id="ARBA00023288"/>
    </source>
</evidence>
<dbReference type="GO" id="GO:0006508">
    <property type="term" value="P:proteolysis"/>
    <property type="evidence" value="ECO:0007669"/>
    <property type="project" value="UniProtKB-KW"/>
</dbReference>
<feature type="active site" evidence="10">
    <location>
        <position position="317"/>
    </location>
</feature>
<feature type="compositionally biased region" description="Low complexity" evidence="12">
    <location>
        <begin position="457"/>
        <end position="482"/>
    </location>
</feature>
<evidence type="ECO:0000256" key="3">
    <source>
        <dbReference type="ARBA" id="ARBA00022475"/>
    </source>
</evidence>
<evidence type="ECO:0000256" key="6">
    <source>
        <dbReference type="ARBA" id="ARBA00022801"/>
    </source>
</evidence>
<dbReference type="OrthoDB" id="660550at2759"/>
<keyword evidence="3" id="KW-1003">Cell membrane</keyword>
<evidence type="ECO:0000256" key="7">
    <source>
        <dbReference type="ARBA" id="ARBA00023136"/>
    </source>
</evidence>
<keyword evidence="7" id="KW-0472">Membrane</keyword>
<feature type="compositionally biased region" description="Low complexity" evidence="12">
    <location>
        <begin position="428"/>
        <end position="440"/>
    </location>
</feature>
<dbReference type="PANTHER" id="PTHR47966">
    <property type="entry name" value="BETA-SITE APP-CLEAVING ENZYME, ISOFORM A-RELATED"/>
    <property type="match status" value="1"/>
</dbReference>
<name>A0A084B5A2_STACB</name>
<gene>
    <name evidence="15" type="ORF">S7711_02519</name>
</gene>
<dbReference type="AlphaFoldDB" id="A0A084B5A2"/>
<evidence type="ECO:0000256" key="5">
    <source>
        <dbReference type="ARBA" id="ARBA00022750"/>
    </source>
</evidence>
<feature type="compositionally biased region" description="Polar residues" evidence="12">
    <location>
        <begin position="486"/>
        <end position="510"/>
    </location>
</feature>
<proteinExistence type="inferred from homology"/>
<evidence type="ECO:0000313" key="16">
    <source>
        <dbReference type="Proteomes" id="UP000028045"/>
    </source>
</evidence>
<feature type="chain" id="PRO_5001771547" description="Peptidase A1 domain-containing protein" evidence="13">
    <location>
        <begin position="20"/>
        <end position="548"/>
    </location>
</feature>
<dbReference type="PROSITE" id="PS51767">
    <property type="entry name" value="PEPTIDASE_A1"/>
    <property type="match status" value="1"/>
</dbReference>
<feature type="region of interest" description="Disordered" evidence="12">
    <location>
        <begin position="423"/>
        <end position="524"/>
    </location>
</feature>
<dbReference type="SUPFAM" id="SSF50630">
    <property type="entry name" value="Acid proteases"/>
    <property type="match status" value="1"/>
</dbReference>
<feature type="signal peptide" evidence="13">
    <location>
        <begin position="1"/>
        <end position="19"/>
    </location>
</feature>
<evidence type="ECO:0000256" key="2">
    <source>
        <dbReference type="ARBA" id="ARBA00007447"/>
    </source>
</evidence>
<keyword evidence="6" id="KW-0378">Hydrolase</keyword>
<comment type="subcellular location">
    <subcellularLocation>
        <location evidence="1">Cell membrane</location>
    </subcellularLocation>
</comment>
<dbReference type="FunFam" id="2.40.70.10:FF:000060">
    <property type="entry name" value="Aspartic-type endopeptidase ctsD"/>
    <property type="match status" value="1"/>
</dbReference>
<evidence type="ECO:0000313" key="15">
    <source>
        <dbReference type="EMBL" id="KEY72731.1"/>
    </source>
</evidence>
<feature type="domain" description="Peptidase A1" evidence="14">
    <location>
        <begin position="120"/>
        <end position="422"/>
    </location>
</feature>
<keyword evidence="11" id="KW-1015">Disulfide bond</keyword>
<evidence type="ECO:0000256" key="1">
    <source>
        <dbReference type="ARBA" id="ARBA00004236"/>
    </source>
</evidence>
<dbReference type="EMBL" id="KL648018">
    <property type="protein sequence ID" value="KEY72731.1"/>
    <property type="molecule type" value="Genomic_DNA"/>
</dbReference>
<dbReference type="InterPro" id="IPR001461">
    <property type="entry name" value="Aspartic_peptidase_A1"/>
</dbReference>
<keyword evidence="9" id="KW-0449">Lipoprotein</keyword>
<evidence type="ECO:0000256" key="8">
    <source>
        <dbReference type="ARBA" id="ARBA00023180"/>
    </source>
</evidence>
<dbReference type="InterPro" id="IPR021109">
    <property type="entry name" value="Peptidase_aspartic_dom_sf"/>
</dbReference>
<dbReference type="Proteomes" id="UP000028045">
    <property type="component" value="Unassembled WGS sequence"/>
</dbReference>
<feature type="active site" evidence="10">
    <location>
        <position position="138"/>
    </location>
</feature>
<keyword evidence="13" id="KW-0732">Signal</keyword>
<feature type="disulfide bond" evidence="11">
    <location>
        <begin position="352"/>
        <end position="384"/>
    </location>
</feature>
<protein>
    <recommendedName>
        <fullName evidence="14">Peptidase A1 domain-containing protein</fullName>
    </recommendedName>
</protein>
<dbReference type="CDD" id="cd05471">
    <property type="entry name" value="pepsin_like"/>
    <property type="match status" value="1"/>
</dbReference>
<evidence type="ECO:0000256" key="11">
    <source>
        <dbReference type="PIRSR" id="PIRSR601461-2"/>
    </source>
</evidence>
<evidence type="ECO:0000256" key="10">
    <source>
        <dbReference type="PIRSR" id="PIRSR601461-1"/>
    </source>
</evidence>
<comment type="similarity">
    <text evidence="2">Belongs to the peptidase A1 family.</text>
</comment>
<dbReference type="PANTHER" id="PTHR47966:SF75">
    <property type="entry name" value="ENDOPEPTIDASE (CTSD), PUTATIVE (AFU_ORTHOLOGUE AFUA_4G07040)-RELATED"/>
    <property type="match status" value="1"/>
</dbReference>
<evidence type="ECO:0000259" key="14">
    <source>
        <dbReference type="PROSITE" id="PS51767"/>
    </source>
</evidence>
<dbReference type="HOGENOM" id="CLU_013253_10_1_1"/>
<dbReference type="InterPro" id="IPR034164">
    <property type="entry name" value="Pepsin-like_dom"/>
</dbReference>
<reference evidence="15 16" key="1">
    <citation type="journal article" date="2014" name="BMC Genomics">
        <title>Comparative genome sequencing reveals chemotype-specific gene clusters in the toxigenic black mold Stachybotrys.</title>
        <authorList>
            <person name="Semeiks J."/>
            <person name="Borek D."/>
            <person name="Otwinowski Z."/>
            <person name="Grishin N.V."/>
        </authorList>
    </citation>
    <scope>NUCLEOTIDE SEQUENCE [LARGE SCALE GENOMIC DNA]</scope>
    <source>
        <strain evidence="16">CBS 109288 / IBT 7711</strain>
    </source>
</reference>
<feature type="compositionally biased region" description="Polar residues" evidence="12">
    <location>
        <begin position="441"/>
        <end position="456"/>
    </location>
</feature>
<accession>A0A084B5A2</accession>
<dbReference type="Gene3D" id="2.40.70.10">
    <property type="entry name" value="Acid Proteases"/>
    <property type="match status" value="2"/>
</dbReference>
<evidence type="ECO:0000256" key="13">
    <source>
        <dbReference type="SAM" id="SignalP"/>
    </source>
</evidence>
<sequence length="548" mass="58761">MRSTVLLANLALWSSTTYAFYPYMPDWMKEERQSRRELGTRNAKGVEMAIKQRSSKTTLPSAERAARAADRLTAKYSRRQLPDSKGPIAKRDNQFEVMEAADTDQTGSAGLHQDGSDMSYFVQIQLGSEGREYYMLVDTGAGSSWIMSDQCRTEACTLHDTYGPSQSESIDESDQEFQIVYGTGEVNGTLATDSLTIAGISLDYQFGLAHNTSRDFINFVFDGILGFSMDRGVNQNLVEALAESGELEDNLFSIALHRAADGDNVGQLSLGSINADRYTGDISYSPLLEGDEWTVEIEDMSYDGRDAGVGGIRSYIDSGTSYIFGPPQLVERLHRLIPGANTTDQRTWTVPCDSEDALEFTFSGQSYSVSARDWISPNNNNGRCTSNIYGVEVVRGAWLLGDTFLKNVYAVFDIGERQIGFAPLATPSESDSGSESQTSTRPAQPSSTSAPGSDSDPTGTTSVPSTASAPAVTSAPATISAPEAEPTTTLDRTVSTGQETETTAGTSATDSVDEPDADTGESAAPGTYARAAGISTILSVAVALSILL</sequence>
<dbReference type="GO" id="GO:0004190">
    <property type="term" value="F:aspartic-type endopeptidase activity"/>
    <property type="evidence" value="ECO:0007669"/>
    <property type="project" value="UniProtKB-KW"/>
</dbReference>
<dbReference type="PRINTS" id="PR00792">
    <property type="entry name" value="PEPSIN"/>
</dbReference>
<keyword evidence="4" id="KW-0645">Protease</keyword>
<keyword evidence="16" id="KW-1185">Reference proteome</keyword>
<evidence type="ECO:0000256" key="4">
    <source>
        <dbReference type="ARBA" id="ARBA00022670"/>
    </source>
</evidence>
<dbReference type="Pfam" id="PF00026">
    <property type="entry name" value="Asp"/>
    <property type="match status" value="1"/>
</dbReference>
<dbReference type="GO" id="GO:0005886">
    <property type="term" value="C:plasma membrane"/>
    <property type="evidence" value="ECO:0007669"/>
    <property type="project" value="UniProtKB-SubCell"/>
</dbReference>
<keyword evidence="8" id="KW-0325">Glycoprotein</keyword>
<keyword evidence="5" id="KW-0064">Aspartyl protease</keyword>
<feature type="region of interest" description="Disordered" evidence="12">
    <location>
        <begin position="69"/>
        <end position="94"/>
    </location>
</feature>
<evidence type="ECO:0000256" key="12">
    <source>
        <dbReference type="SAM" id="MobiDB-lite"/>
    </source>
</evidence>
<feature type="disulfide bond" evidence="11">
    <location>
        <begin position="151"/>
        <end position="156"/>
    </location>
</feature>
<dbReference type="InterPro" id="IPR033121">
    <property type="entry name" value="PEPTIDASE_A1"/>
</dbReference>
<organism evidence="15 16">
    <name type="scientific">Stachybotrys chartarum (strain CBS 109288 / IBT 7711)</name>
    <name type="common">Toxic black mold</name>
    <name type="synonym">Stilbospora chartarum</name>
    <dbReference type="NCBI Taxonomy" id="1280523"/>
    <lineage>
        <taxon>Eukaryota</taxon>
        <taxon>Fungi</taxon>
        <taxon>Dikarya</taxon>
        <taxon>Ascomycota</taxon>
        <taxon>Pezizomycotina</taxon>
        <taxon>Sordariomycetes</taxon>
        <taxon>Hypocreomycetidae</taxon>
        <taxon>Hypocreales</taxon>
        <taxon>Stachybotryaceae</taxon>
        <taxon>Stachybotrys</taxon>
    </lineage>
</organism>